<dbReference type="EnsemblMetazoa" id="CPIJ010044-RA">
    <property type="protein sequence ID" value="CPIJ010044-PA"/>
    <property type="gene ID" value="CPIJ010044"/>
</dbReference>
<dbReference type="AlphaFoldDB" id="B0WSF3"/>
<feature type="compositionally biased region" description="Pro residues" evidence="1">
    <location>
        <begin position="199"/>
        <end position="210"/>
    </location>
</feature>
<keyword evidence="5" id="KW-1185">Reference proteome</keyword>
<feature type="region of interest" description="Disordered" evidence="1">
    <location>
        <begin position="94"/>
        <end position="146"/>
    </location>
</feature>
<evidence type="ECO:0000313" key="5">
    <source>
        <dbReference type="Proteomes" id="UP000002320"/>
    </source>
</evidence>
<dbReference type="HOGENOM" id="CLU_611462_0_0_1"/>
<accession>B0WSF3</accession>
<gene>
    <name evidence="4" type="primary">6042536</name>
    <name evidence="3" type="ORF">CpipJ_CPIJ010044</name>
</gene>
<dbReference type="VEuPathDB" id="VectorBase:CQUJHB001932"/>
<protein>
    <submittedName>
        <fullName evidence="3 4">Importin beta-3</fullName>
    </submittedName>
</protein>
<dbReference type="InterPro" id="IPR057672">
    <property type="entry name" value="TPR_IPO4/5"/>
</dbReference>
<dbReference type="Proteomes" id="UP000002320">
    <property type="component" value="Unassembled WGS sequence"/>
</dbReference>
<evidence type="ECO:0000313" key="4">
    <source>
        <dbReference type="EnsemblMetazoa" id="CPIJ010044-PA"/>
    </source>
</evidence>
<dbReference type="InParanoid" id="B0WSF3"/>
<evidence type="ECO:0000259" key="2">
    <source>
        <dbReference type="Pfam" id="PF25780"/>
    </source>
</evidence>
<evidence type="ECO:0000313" key="3">
    <source>
        <dbReference type="EMBL" id="EDS33802.1"/>
    </source>
</evidence>
<feature type="region of interest" description="Disordered" evidence="1">
    <location>
        <begin position="1"/>
        <end position="78"/>
    </location>
</feature>
<dbReference type="InterPro" id="IPR016024">
    <property type="entry name" value="ARM-type_fold"/>
</dbReference>
<feature type="compositionally biased region" description="Low complexity" evidence="1">
    <location>
        <begin position="211"/>
        <end position="242"/>
    </location>
</feature>
<dbReference type="STRING" id="7176.B0WSF3"/>
<feature type="compositionally biased region" description="Low complexity" evidence="1">
    <location>
        <begin position="94"/>
        <end position="103"/>
    </location>
</feature>
<dbReference type="VEuPathDB" id="VectorBase:CPIJ010044"/>
<dbReference type="KEGG" id="cqu:CpipJ_CPIJ010044"/>
<dbReference type="Pfam" id="PF25780">
    <property type="entry name" value="TPR_IPO5"/>
    <property type="match status" value="1"/>
</dbReference>
<feature type="domain" description="IPO4/5-like TPR repeats" evidence="2">
    <location>
        <begin position="277"/>
        <end position="390"/>
    </location>
</feature>
<organism>
    <name type="scientific">Culex quinquefasciatus</name>
    <name type="common">Southern house mosquito</name>
    <name type="synonym">Culex pungens</name>
    <dbReference type="NCBI Taxonomy" id="7176"/>
    <lineage>
        <taxon>Eukaryota</taxon>
        <taxon>Metazoa</taxon>
        <taxon>Ecdysozoa</taxon>
        <taxon>Arthropoda</taxon>
        <taxon>Hexapoda</taxon>
        <taxon>Insecta</taxon>
        <taxon>Pterygota</taxon>
        <taxon>Neoptera</taxon>
        <taxon>Endopterygota</taxon>
        <taxon>Diptera</taxon>
        <taxon>Nematocera</taxon>
        <taxon>Culicoidea</taxon>
        <taxon>Culicidae</taxon>
        <taxon>Culicinae</taxon>
        <taxon>Culicini</taxon>
        <taxon>Culex</taxon>
        <taxon>Culex</taxon>
    </lineage>
</organism>
<dbReference type="Gene3D" id="1.25.10.10">
    <property type="entry name" value="Leucine-rich Repeat Variant"/>
    <property type="match status" value="1"/>
</dbReference>
<reference evidence="3" key="1">
    <citation type="submission" date="2007-03" db="EMBL/GenBank/DDBJ databases">
        <title>Annotation of Culex pipiens quinquefasciatus.</title>
        <authorList>
            <consortium name="The Broad Institute Genome Sequencing Platform"/>
            <person name="Atkinson P.W."/>
            <person name="Hemingway J."/>
            <person name="Christensen B.M."/>
            <person name="Higgs S."/>
            <person name="Kodira C."/>
            <person name="Hannick L."/>
            <person name="Megy K."/>
            <person name="O'Leary S."/>
            <person name="Pearson M."/>
            <person name="Haas B.J."/>
            <person name="Mauceli E."/>
            <person name="Wortman J.R."/>
            <person name="Lee N.H."/>
            <person name="Guigo R."/>
            <person name="Stanke M."/>
            <person name="Alvarado L."/>
            <person name="Amedeo P."/>
            <person name="Antoine C.H."/>
            <person name="Arensburger P."/>
            <person name="Bidwell S.L."/>
            <person name="Crawford M."/>
            <person name="Camaro F."/>
            <person name="Devon K."/>
            <person name="Engels R."/>
            <person name="Hammond M."/>
            <person name="Howarth C."/>
            <person name="Koehrsen M."/>
            <person name="Lawson D."/>
            <person name="Montgomery P."/>
            <person name="Nene V."/>
            <person name="Nusbaum C."/>
            <person name="Puiu D."/>
            <person name="Romero-Severson J."/>
            <person name="Severson D.W."/>
            <person name="Shumway M."/>
            <person name="Sisk P."/>
            <person name="Stolte C."/>
            <person name="Zeng Q."/>
            <person name="Eisenstadt E."/>
            <person name="Fraser-Liggett C."/>
            <person name="Strausberg R."/>
            <person name="Galagan J."/>
            <person name="Birren B."/>
            <person name="Collins F.H."/>
        </authorList>
    </citation>
    <scope>NUCLEOTIDE SEQUENCE [LARGE SCALE GENOMIC DNA]</scope>
    <source>
        <strain evidence="3">JHB</strain>
    </source>
</reference>
<evidence type="ECO:0000256" key="1">
    <source>
        <dbReference type="SAM" id="MobiDB-lite"/>
    </source>
</evidence>
<feature type="compositionally biased region" description="Low complexity" evidence="1">
    <location>
        <begin position="35"/>
        <end position="78"/>
    </location>
</feature>
<reference evidence="4" key="2">
    <citation type="submission" date="2020-05" db="UniProtKB">
        <authorList>
            <consortium name="EnsemblMetazoa"/>
        </authorList>
    </citation>
    <scope>IDENTIFICATION</scope>
    <source>
        <strain evidence="4">JHB</strain>
    </source>
</reference>
<feature type="compositionally biased region" description="Basic residues" evidence="1">
    <location>
        <begin position="113"/>
        <end position="137"/>
    </location>
</feature>
<dbReference type="InterPro" id="IPR011989">
    <property type="entry name" value="ARM-like"/>
</dbReference>
<dbReference type="EMBL" id="DS232070">
    <property type="protein sequence ID" value="EDS33802.1"/>
    <property type="molecule type" value="Genomic_DNA"/>
</dbReference>
<proteinExistence type="predicted"/>
<name>B0WSF3_CULQU</name>
<dbReference type="eggNOG" id="KOG2171">
    <property type="taxonomic scope" value="Eukaryota"/>
</dbReference>
<dbReference type="SUPFAM" id="SSF48371">
    <property type="entry name" value="ARM repeat"/>
    <property type="match status" value="1"/>
</dbReference>
<feature type="region of interest" description="Disordered" evidence="1">
    <location>
        <begin position="192"/>
        <end position="253"/>
    </location>
</feature>
<dbReference type="OrthoDB" id="543373at2759"/>
<sequence length="448" mass="47670">MLAMRRESDQLYTGSSTSSSSTSNYNHQLLIPSHGTSSSSTSASTNNNNQSANSTATSNSALSLNNNNNLNNSNNQLLGASSVNPVSVANSAAASAVNNPSASESGASSGTPYHHHLHHHHYHQGQHQQHHHHHHHLGPSAFNGGSSGGAGYGAGSYSSGYGSGTSNRTNPNASLDEYVDILQVQQLLLENSSNSTPSVGPPAPSAPAPPSLTSTNGCSISSSTTTTLSTAIGGTSSTASTAKNRPKVNVQKASEYSTAANQLQGDDGRKRLVVPCNQWPKFLQFLFQKASAPTVQLQESALRIFSSVSGIFSNQHMLVKYLDLPFDPEVRFQAVCAVGAFILLRDKEDDDRQFGDLLPRVIIIPAEIIYEVIVSLSENAPGMLRKRVKKYLSSVPLVLRTMTSESNETADDNTSDNNMIAESALDRFGNAIQQHIFGNIANMLNIPN</sequence>